<organism evidence="3 4">
    <name type="scientific">Variovorax paradoxus</name>
    <dbReference type="NCBI Taxonomy" id="34073"/>
    <lineage>
        <taxon>Bacteria</taxon>
        <taxon>Pseudomonadati</taxon>
        <taxon>Pseudomonadota</taxon>
        <taxon>Betaproteobacteria</taxon>
        <taxon>Burkholderiales</taxon>
        <taxon>Comamonadaceae</taxon>
        <taxon>Variovorax</taxon>
    </lineage>
</organism>
<evidence type="ECO:0000256" key="2">
    <source>
        <dbReference type="ARBA" id="ARBA00022649"/>
    </source>
</evidence>
<name>A0AAW8EFP9_VARPD</name>
<dbReference type="RefSeq" id="WP_018904949.1">
    <property type="nucleotide sequence ID" value="NZ_CAXUQE020000002.1"/>
</dbReference>
<proteinExistence type="inferred from homology"/>
<protein>
    <submittedName>
        <fullName evidence="3">Addiction module RelE/StbE family toxin</fullName>
    </submittedName>
</protein>
<dbReference type="AlphaFoldDB" id="A0AAW8EFP9"/>
<accession>A0AAW8EFP9</accession>
<dbReference type="PANTHER" id="PTHR33755:SF6">
    <property type="entry name" value="PLASMID STABILIZATION SYSTEM PROTEIN"/>
    <property type="match status" value="1"/>
</dbReference>
<sequence length="95" mass="10945">MLELEWREAARVDLLSIVEYIAQDNLDAALALVTEIEEKAEQLREQPKLYRPGRVRGTHEMVVRPNYVVVYSESMIAVTILRVLHAAQMWPPARS</sequence>
<dbReference type="InterPro" id="IPR051803">
    <property type="entry name" value="TA_system_RelE-like_toxin"/>
</dbReference>
<evidence type="ECO:0000256" key="1">
    <source>
        <dbReference type="ARBA" id="ARBA00006226"/>
    </source>
</evidence>
<dbReference type="Pfam" id="PF05016">
    <property type="entry name" value="ParE_toxin"/>
    <property type="match status" value="1"/>
</dbReference>
<dbReference type="Proteomes" id="UP001224845">
    <property type="component" value="Unassembled WGS sequence"/>
</dbReference>
<evidence type="ECO:0000313" key="4">
    <source>
        <dbReference type="Proteomes" id="UP001224845"/>
    </source>
</evidence>
<comment type="caution">
    <text evidence="3">The sequence shown here is derived from an EMBL/GenBank/DDBJ whole genome shotgun (WGS) entry which is preliminary data.</text>
</comment>
<dbReference type="EMBL" id="JAUSRV010000007">
    <property type="protein sequence ID" value="MDP9971765.1"/>
    <property type="molecule type" value="Genomic_DNA"/>
</dbReference>
<comment type="similarity">
    <text evidence="1">Belongs to the RelE toxin family.</text>
</comment>
<dbReference type="Gene3D" id="3.30.2310.20">
    <property type="entry name" value="RelE-like"/>
    <property type="match status" value="1"/>
</dbReference>
<dbReference type="InterPro" id="IPR007712">
    <property type="entry name" value="RelE/ParE_toxin"/>
</dbReference>
<dbReference type="NCBIfam" id="TIGR02385">
    <property type="entry name" value="RelE_StbE"/>
    <property type="match status" value="1"/>
</dbReference>
<reference evidence="3" key="1">
    <citation type="submission" date="2023-07" db="EMBL/GenBank/DDBJ databases">
        <title>Sorghum-associated microbial communities from plants grown in Nebraska, USA.</title>
        <authorList>
            <person name="Schachtman D."/>
        </authorList>
    </citation>
    <scope>NUCLEOTIDE SEQUENCE</scope>
    <source>
        <strain evidence="3">DS3315</strain>
    </source>
</reference>
<evidence type="ECO:0000313" key="3">
    <source>
        <dbReference type="EMBL" id="MDP9971765.1"/>
    </source>
</evidence>
<gene>
    <name evidence="3" type="ORF">J2W39_003007</name>
</gene>
<dbReference type="PANTHER" id="PTHR33755">
    <property type="entry name" value="TOXIN PARE1-RELATED"/>
    <property type="match status" value="1"/>
</dbReference>
<keyword evidence="2" id="KW-1277">Toxin-antitoxin system</keyword>
<dbReference type="InterPro" id="IPR035093">
    <property type="entry name" value="RelE/ParE_toxin_dom_sf"/>
</dbReference>